<feature type="compositionally biased region" description="Low complexity" evidence="2">
    <location>
        <begin position="551"/>
        <end position="563"/>
    </location>
</feature>
<feature type="domain" description="DEK-C" evidence="4">
    <location>
        <begin position="22"/>
        <end position="80"/>
    </location>
</feature>
<evidence type="ECO:0000259" key="3">
    <source>
        <dbReference type="PROSITE" id="PS50118"/>
    </source>
</evidence>
<proteinExistence type="predicted"/>
<feature type="compositionally biased region" description="Basic and acidic residues" evidence="2">
    <location>
        <begin position="177"/>
        <end position="203"/>
    </location>
</feature>
<name>A0AA36IWQ5_9DINO</name>
<evidence type="ECO:0000313" key="6">
    <source>
        <dbReference type="Proteomes" id="UP001178507"/>
    </source>
</evidence>
<feature type="region of interest" description="Disordered" evidence="2">
    <location>
        <begin position="81"/>
        <end position="128"/>
    </location>
</feature>
<feature type="region of interest" description="Disordered" evidence="2">
    <location>
        <begin position="516"/>
        <end position="563"/>
    </location>
</feature>
<feature type="compositionally biased region" description="Low complexity" evidence="2">
    <location>
        <begin position="343"/>
        <end position="361"/>
    </location>
</feature>
<dbReference type="EMBL" id="CAUJNA010003146">
    <property type="protein sequence ID" value="CAJ1395402.1"/>
    <property type="molecule type" value="Genomic_DNA"/>
</dbReference>
<keyword evidence="1" id="KW-0238">DNA-binding</keyword>
<evidence type="ECO:0008006" key="7">
    <source>
        <dbReference type="Google" id="ProtNLM"/>
    </source>
</evidence>
<feature type="region of interest" description="Disordered" evidence="2">
    <location>
        <begin position="309"/>
        <end position="420"/>
    </location>
</feature>
<feature type="compositionally biased region" description="Low complexity" evidence="2">
    <location>
        <begin position="81"/>
        <end position="93"/>
    </location>
</feature>
<keyword evidence="6" id="KW-1185">Reference proteome</keyword>
<dbReference type="GO" id="GO:0005634">
    <property type="term" value="C:nucleus"/>
    <property type="evidence" value="ECO:0007669"/>
    <property type="project" value="UniProtKB-UniRule"/>
</dbReference>
<dbReference type="Pfam" id="PF09011">
    <property type="entry name" value="HMG_box_2"/>
    <property type="match status" value="1"/>
</dbReference>
<sequence>MSDVVDLLEDSPAPSPPEAPLPPTEAQLQQVIKSLLLGKDLSTISLKALRLDVEKSLQLPAGGLDARKQEIRQLAQDLVLEAQNAPQQEPAEPAAKKRRTLAQAPDAAPASPVKTKAPKRKNAPSAYSLWALEHRATVVEDLEKELQRKPTFGEISKAVPERWKAVDEAEKALYEQKAKVAKDEPREEKPKPKAPKPKAEGKKGKGKGKGKKDEDAPSRSDFFRASPVIHCALKVPGEAQVELPAMDLVARMFKSQGVGWFSSVKFQLPVGSREVTVQAQMVMNVAGSKHWEDGEGLEEALKRLEAQAGACEPTAPTPTEDSARPAAENGAAGNHDAEHDVAPDGAAGNDEAADGAAAEAASSVPEDGMAPDAGHGSTEDASADAGNGTEASADVGQADVAGTESAADDRGAAAEDDMSADKNGNAVEDAACAADAAVDEDAAAEDAAGAADTAVDDDAAAEDAACAAGAAVDDNAAAEDAACAADAAVDDNAAAEDAACAIDAVVGDNAAAVDDAAAEETAAEDSAEKGGDPVEVAAGTSPDVDMLPASEETAGGENAGAAE</sequence>
<dbReference type="PROSITE" id="PS50118">
    <property type="entry name" value="HMG_BOX_2"/>
    <property type="match status" value="1"/>
</dbReference>
<dbReference type="InterPro" id="IPR036910">
    <property type="entry name" value="HMG_box_dom_sf"/>
</dbReference>
<feature type="DNA-binding region" description="HMG box" evidence="1">
    <location>
        <begin position="120"/>
        <end position="193"/>
    </location>
</feature>
<dbReference type="InterPro" id="IPR014876">
    <property type="entry name" value="DEK_C"/>
</dbReference>
<evidence type="ECO:0000256" key="1">
    <source>
        <dbReference type="PROSITE-ProRule" id="PRU00267"/>
    </source>
</evidence>
<feature type="region of interest" description="Disordered" evidence="2">
    <location>
        <begin position="1"/>
        <end position="23"/>
    </location>
</feature>
<dbReference type="AlphaFoldDB" id="A0AA36IWQ5"/>
<keyword evidence="1" id="KW-0539">Nucleus</keyword>
<feature type="domain" description="HMG box" evidence="3">
    <location>
        <begin position="120"/>
        <end position="193"/>
    </location>
</feature>
<evidence type="ECO:0000256" key="2">
    <source>
        <dbReference type="SAM" id="MobiDB-lite"/>
    </source>
</evidence>
<dbReference type="GO" id="GO:0003677">
    <property type="term" value="F:DNA binding"/>
    <property type="evidence" value="ECO:0007669"/>
    <property type="project" value="UniProtKB-UniRule"/>
</dbReference>
<dbReference type="PROSITE" id="PS51998">
    <property type="entry name" value="DEK_C"/>
    <property type="match status" value="1"/>
</dbReference>
<comment type="caution">
    <text evidence="5">The sequence shown here is derived from an EMBL/GenBank/DDBJ whole genome shotgun (WGS) entry which is preliminary data.</text>
</comment>
<reference evidence="5" key="1">
    <citation type="submission" date="2023-08" db="EMBL/GenBank/DDBJ databases">
        <authorList>
            <person name="Chen Y."/>
            <person name="Shah S."/>
            <person name="Dougan E. K."/>
            <person name="Thang M."/>
            <person name="Chan C."/>
        </authorList>
    </citation>
    <scope>NUCLEOTIDE SEQUENCE</scope>
</reference>
<dbReference type="SMART" id="SM00398">
    <property type="entry name" value="HMG"/>
    <property type="match status" value="1"/>
</dbReference>
<evidence type="ECO:0000313" key="5">
    <source>
        <dbReference type="EMBL" id="CAJ1395402.1"/>
    </source>
</evidence>
<feature type="region of interest" description="Disordered" evidence="2">
    <location>
        <begin position="177"/>
        <end position="221"/>
    </location>
</feature>
<accession>A0AA36IWQ5</accession>
<feature type="compositionally biased region" description="Basic and acidic residues" evidence="2">
    <location>
        <begin position="211"/>
        <end position="221"/>
    </location>
</feature>
<organism evidence="5 6">
    <name type="scientific">Effrenium voratum</name>
    <dbReference type="NCBI Taxonomy" id="2562239"/>
    <lineage>
        <taxon>Eukaryota</taxon>
        <taxon>Sar</taxon>
        <taxon>Alveolata</taxon>
        <taxon>Dinophyceae</taxon>
        <taxon>Suessiales</taxon>
        <taxon>Symbiodiniaceae</taxon>
        <taxon>Effrenium</taxon>
    </lineage>
</organism>
<feature type="compositionally biased region" description="Acidic residues" evidence="2">
    <location>
        <begin position="516"/>
        <end position="525"/>
    </location>
</feature>
<gene>
    <name evidence="5" type="ORF">EVOR1521_LOCUS19835</name>
</gene>
<dbReference type="Proteomes" id="UP001178507">
    <property type="component" value="Unassembled WGS sequence"/>
</dbReference>
<dbReference type="Gene3D" id="1.10.30.10">
    <property type="entry name" value="High mobility group box domain"/>
    <property type="match status" value="1"/>
</dbReference>
<protein>
    <recommendedName>
        <fullName evidence="7">HMG box domain-containing protein</fullName>
    </recommendedName>
</protein>
<feature type="compositionally biased region" description="Pro residues" evidence="2">
    <location>
        <begin position="13"/>
        <end position="23"/>
    </location>
</feature>
<dbReference type="SUPFAM" id="SSF47095">
    <property type="entry name" value="HMG-box"/>
    <property type="match status" value="1"/>
</dbReference>
<dbReference type="CDD" id="cd00084">
    <property type="entry name" value="HMG-box_SF"/>
    <property type="match status" value="1"/>
</dbReference>
<dbReference type="InterPro" id="IPR009071">
    <property type="entry name" value="HMG_box_dom"/>
</dbReference>
<dbReference type="SUPFAM" id="SSF109715">
    <property type="entry name" value="DEK C-terminal domain"/>
    <property type="match status" value="1"/>
</dbReference>
<evidence type="ECO:0000259" key="4">
    <source>
        <dbReference type="PROSITE" id="PS51998"/>
    </source>
</evidence>